<keyword evidence="2" id="KW-1185">Reference proteome</keyword>
<accession>A0A4P6JLW8</accession>
<evidence type="ECO:0000313" key="2">
    <source>
        <dbReference type="Proteomes" id="UP000290365"/>
    </source>
</evidence>
<dbReference type="RefSeq" id="WP_129886626.1">
    <property type="nucleotide sequence ID" value="NZ_CP035758.1"/>
</dbReference>
<reference evidence="1 2" key="1">
    <citation type="submission" date="2019-01" db="EMBL/GenBank/DDBJ databases">
        <title>Ktedonosporobacter rubrisoli SCAWS-G2.</title>
        <authorList>
            <person name="Huang Y."/>
            <person name="Yan B."/>
        </authorList>
    </citation>
    <scope>NUCLEOTIDE SEQUENCE [LARGE SCALE GENOMIC DNA]</scope>
    <source>
        <strain evidence="1 2">SCAWS-G2</strain>
    </source>
</reference>
<sequence>MGSHSISILPGTAQAGVPASQLLNDPRLKGPQIKCPLCQTMVDIPQTLEQDIKALAAQLGGEDPPILFSIRHPANVPEVMSPTAVRRKVTDPARIAHLKEAWQKGKEFKNNSSK</sequence>
<dbReference type="Proteomes" id="UP000290365">
    <property type="component" value="Chromosome"/>
</dbReference>
<proteinExistence type="predicted"/>
<gene>
    <name evidence="1" type="ORF">EPA93_08430</name>
</gene>
<evidence type="ECO:0000313" key="1">
    <source>
        <dbReference type="EMBL" id="QBD76030.1"/>
    </source>
</evidence>
<protein>
    <submittedName>
        <fullName evidence="1">Uncharacterized protein</fullName>
    </submittedName>
</protein>
<name>A0A4P6JLW8_KTERU</name>
<dbReference type="KEGG" id="kbs:EPA93_08430"/>
<dbReference type="AlphaFoldDB" id="A0A4P6JLW8"/>
<organism evidence="1 2">
    <name type="scientific">Ktedonosporobacter rubrisoli</name>
    <dbReference type="NCBI Taxonomy" id="2509675"/>
    <lineage>
        <taxon>Bacteria</taxon>
        <taxon>Bacillati</taxon>
        <taxon>Chloroflexota</taxon>
        <taxon>Ktedonobacteria</taxon>
        <taxon>Ktedonobacterales</taxon>
        <taxon>Ktedonosporobacteraceae</taxon>
        <taxon>Ktedonosporobacter</taxon>
    </lineage>
</organism>
<dbReference type="EMBL" id="CP035758">
    <property type="protein sequence ID" value="QBD76030.1"/>
    <property type="molecule type" value="Genomic_DNA"/>
</dbReference>